<evidence type="ECO:0000259" key="10">
    <source>
        <dbReference type="PROSITE" id="PS51322"/>
    </source>
</evidence>
<keyword evidence="4" id="KW-0967">Endosome</keyword>
<proteinExistence type="inferred from homology"/>
<evidence type="ECO:0000256" key="8">
    <source>
        <dbReference type="SAM" id="MobiDB-lite"/>
    </source>
</evidence>
<dbReference type="PROSITE" id="PS51312">
    <property type="entry name" value="SB"/>
    <property type="match status" value="1"/>
</dbReference>
<dbReference type="Proteomes" id="UP000054558">
    <property type="component" value="Unassembled WGS sequence"/>
</dbReference>
<evidence type="ECO:0000313" key="12">
    <source>
        <dbReference type="Proteomes" id="UP000054558"/>
    </source>
</evidence>
<dbReference type="OMA" id="LWLPEPY"/>
<dbReference type="InterPro" id="IPR017916">
    <property type="entry name" value="SB_dom"/>
</dbReference>
<dbReference type="Pfam" id="PF09454">
    <property type="entry name" value="Vps23_core"/>
    <property type="match status" value="1"/>
</dbReference>
<keyword evidence="11" id="KW-0675">Receptor</keyword>
<name>A0A1Y1HW97_KLENI</name>
<dbReference type="InterPro" id="IPR016135">
    <property type="entry name" value="UBQ-conjugating_enzyme/RWD"/>
</dbReference>
<evidence type="ECO:0000256" key="7">
    <source>
        <dbReference type="PROSITE-ProRule" id="PRU00644"/>
    </source>
</evidence>
<accession>A0A1Y1HW97</accession>
<dbReference type="GO" id="GO:0000813">
    <property type="term" value="C:ESCRT I complex"/>
    <property type="evidence" value="ECO:0000318"/>
    <property type="project" value="GO_Central"/>
</dbReference>
<dbReference type="EMBL" id="DF237048">
    <property type="protein sequence ID" value="GAQ82072.1"/>
    <property type="molecule type" value="Genomic_DNA"/>
</dbReference>
<feature type="domain" description="UEV" evidence="10">
    <location>
        <begin position="23"/>
        <end position="167"/>
    </location>
</feature>
<dbReference type="InterPro" id="IPR008883">
    <property type="entry name" value="UEV_N"/>
</dbReference>
<evidence type="ECO:0000259" key="9">
    <source>
        <dbReference type="PROSITE" id="PS51312"/>
    </source>
</evidence>
<evidence type="ECO:0000256" key="6">
    <source>
        <dbReference type="ARBA" id="ARBA00023054"/>
    </source>
</evidence>
<dbReference type="CDD" id="cd11685">
    <property type="entry name" value="UEV_TSG101-like"/>
    <property type="match status" value="1"/>
</dbReference>
<dbReference type="AlphaFoldDB" id="A0A1Y1HW97"/>
<dbReference type="GO" id="GO:0008333">
    <property type="term" value="P:endosome to lysosome transport"/>
    <property type="evidence" value="ECO:0000318"/>
    <property type="project" value="GO_Central"/>
</dbReference>
<feature type="region of interest" description="Disordered" evidence="8">
    <location>
        <begin position="167"/>
        <end position="250"/>
    </location>
</feature>
<dbReference type="GO" id="GO:0043130">
    <property type="term" value="F:ubiquitin binding"/>
    <property type="evidence" value="ECO:0000318"/>
    <property type="project" value="GO_Central"/>
</dbReference>
<dbReference type="GO" id="GO:0015031">
    <property type="term" value="P:protein transport"/>
    <property type="evidence" value="ECO:0007669"/>
    <property type="project" value="UniProtKB-UniRule"/>
</dbReference>
<protein>
    <submittedName>
        <fullName evidence="11">Vacuolar sorting protein/ubiquitin receptor VPS23</fullName>
    </submittedName>
</protein>
<organism evidence="11 12">
    <name type="scientific">Klebsormidium nitens</name>
    <name type="common">Green alga</name>
    <name type="synonym">Ulothrix nitens</name>
    <dbReference type="NCBI Taxonomy" id="105231"/>
    <lineage>
        <taxon>Eukaryota</taxon>
        <taxon>Viridiplantae</taxon>
        <taxon>Streptophyta</taxon>
        <taxon>Klebsormidiophyceae</taxon>
        <taxon>Klebsormidiales</taxon>
        <taxon>Klebsormidiaceae</taxon>
        <taxon>Klebsormidium</taxon>
    </lineage>
</organism>
<keyword evidence="5 7" id="KW-0653">Protein transport</keyword>
<dbReference type="Gene3D" id="3.10.110.10">
    <property type="entry name" value="Ubiquitin Conjugating Enzyme"/>
    <property type="match status" value="1"/>
</dbReference>
<dbReference type="PANTHER" id="PTHR23306:SF3">
    <property type="entry name" value="TUMOR SUPPRESSOR PROTEIN 101"/>
    <property type="match status" value="1"/>
</dbReference>
<dbReference type="InterPro" id="IPR037202">
    <property type="entry name" value="ESCRT_assembly_dom"/>
</dbReference>
<comment type="similarity">
    <text evidence="2">Belongs to the ubiquitin-conjugating enzyme family. UEV subfamily.</text>
</comment>
<dbReference type="SUPFAM" id="SSF54495">
    <property type="entry name" value="UBC-like"/>
    <property type="match status" value="1"/>
</dbReference>
<sequence>MPSPSVASQASSQQAATQFLNSVLSQRGPNALPYAEDVKWSIRQHLLAVVQDYPGLTAKTGTFTHNDGRASHLLKLEGTVPMFYQNVKYNIPITAWLLEGYPRQCPLVYVTPTRDMIIKPRHQFVDASGMVAAPYLREWVFPRSNLVDLCGTLSVLFGSDPPLYTRPSHVPARPPPPQQGFVGVNPILSGNSSPVIDTRPPPSGLVTRPPYSPPSGGRSGYASPPPQATPMSGTARPPTQGGGQWTDNPEEVFKRNAVKSLTERLQKDLASHNREVTGEIEGLFSTQALLEQRGATIEGGVRELGEEKEALEQALQVILTNSDVIETWLKVNDRGAGEEPADDIDAAFEPVDRFSRQLLESSAEDLAIEDLMYALDKAAQDGSLGAEVYLKTTRNLSREQFFHRATCIKVRAMQQQAQAQAAAPYARGGYR</sequence>
<dbReference type="InterPro" id="IPR052070">
    <property type="entry name" value="ESCRT-I_UEV_domain"/>
</dbReference>
<dbReference type="PROSITE" id="PS51322">
    <property type="entry name" value="UEV"/>
    <property type="match status" value="1"/>
</dbReference>
<evidence type="ECO:0000256" key="5">
    <source>
        <dbReference type="ARBA" id="ARBA00022927"/>
    </source>
</evidence>
<evidence type="ECO:0000313" key="11">
    <source>
        <dbReference type="EMBL" id="GAQ82072.1"/>
    </source>
</evidence>
<dbReference type="Gene3D" id="6.10.140.820">
    <property type="match status" value="1"/>
</dbReference>
<evidence type="ECO:0000256" key="3">
    <source>
        <dbReference type="ARBA" id="ARBA00022448"/>
    </source>
</evidence>
<evidence type="ECO:0000256" key="4">
    <source>
        <dbReference type="ARBA" id="ARBA00022753"/>
    </source>
</evidence>
<reference evidence="11 12" key="1">
    <citation type="journal article" date="2014" name="Nat. Commun.">
        <title>Klebsormidium flaccidum genome reveals primary factors for plant terrestrial adaptation.</title>
        <authorList>
            <person name="Hori K."/>
            <person name="Maruyama F."/>
            <person name="Fujisawa T."/>
            <person name="Togashi T."/>
            <person name="Yamamoto N."/>
            <person name="Seo M."/>
            <person name="Sato S."/>
            <person name="Yamada T."/>
            <person name="Mori H."/>
            <person name="Tajima N."/>
            <person name="Moriyama T."/>
            <person name="Ikeuchi M."/>
            <person name="Watanabe M."/>
            <person name="Wada H."/>
            <person name="Kobayashi K."/>
            <person name="Saito M."/>
            <person name="Masuda T."/>
            <person name="Sasaki-Sekimoto Y."/>
            <person name="Mashiguchi K."/>
            <person name="Awai K."/>
            <person name="Shimojima M."/>
            <person name="Masuda S."/>
            <person name="Iwai M."/>
            <person name="Nobusawa T."/>
            <person name="Narise T."/>
            <person name="Kondo S."/>
            <person name="Saito H."/>
            <person name="Sato R."/>
            <person name="Murakawa M."/>
            <person name="Ihara Y."/>
            <person name="Oshima-Yamada Y."/>
            <person name="Ohtaka K."/>
            <person name="Satoh M."/>
            <person name="Sonobe K."/>
            <person name="Ishii M."/>
            <person name="Ohtani R."/>
            <person name="Kanamori-Sato M."/>
            <person name="Honoki R."/>
            <person name="Miyazaki D."/>
            <person name="Mochizuki H."/>
            <person name="Umetsu J."/>
            <person name="Higashi K."/>
            <person name="Shibata D."/>
            <person name="Kamiya Y."/>
            <person name="Sato N."/>
            <person name="Nakamura Y."/>
            <person name="Tabata S."/>
            <person name="Ida S."/>
            <person name="Kurokawa K."/>
            <person name="Ohta H."/>
        </authorList>
    </citation>
    <scope>NUCLEOTIDE SEQUENCE [LARGE SCALE GENOMIC DNA]</scope>
    <source>
        <strain evidence="11 12">NIES-2285</strain>
    </source>
</reference>
<dbReference type="SUPFAM" id="SSF140111">
    <property type="entry name" value="Endosomal sorting complex assembly domain"/>
    <property type="match status" value="1"/>
</dbReference>
<dbReference type="PANTHER" id="PTHR23306">
    <property type="entry name" value="TUMOR SUSCEPTIBILITY GENE 101 PROTEIN-RELATED"/>
    <property type="match status" value="1"/>
</dbReference>
<dbReference type="STRING" id="105231.A0A1Y1HW97"/>
<dbReference type="OrthoDB" id="306304at2759"/>
<keyword evidence="6" id="KW-0175">Coiled coil</keyword>
<comment type="subcellular location">
    <subcellularLocation>
        <location evidence="1">Endosome</location>
    </subcellularLocation>
</comment>
<keyword evidence="3 7" id="KW-0813">Transport</keyword>
<evidence type="ECO:0000256" key="2">
    <source>
        <dbReference type="ARBA" id="ARBA00009594"/>
    </source>
</evidence>
<evidence type="ECO:0000256" key="1">
    <source>
        <dbReference type="ARBA" id="ARBA00004177"/>
    </source>
</evidence>
<feature type="domain" description="SB" evidence="9">
    <location>
        <begin position="352"/>
        <end position="420"/>
    </location>
</feature>
<dbReference type="Pfam" id="PF05743">
    <property type="entry name" value="UEV"/>
    <property type="match status" value="1"/>
</dbReference>
<gene>
    <name evidence="11" type="ORF">KFL_000990220</name>
</gene>
<keyword evidence="12" id="KW-1185">Reference proteome</keyword>